<feature type="chain" id="PRO_5042819209" description="Transglycosylase SLT domain-containing protein" evidence="1">
    <location>
        <begin position="19"/>
        <end position="233"/>
    </location>
</feature>
<dbReference type="AlphaFoldDB" id="A0AAN6DVH3"/>
<evidence type="ECO:0000313" key="2">
    <source>
        <dbReference type="EMBL" id="KAI1611570.1"/>
    </source>
</evidence>
<dbReference type="Proteomes" id="UP001203852">
    <property type="component" value="Unassembled WGS sequence"/>
</dbReference>
<proteinExistence type="predicted"/>
<evidence type="ECO:0008006" key="4">
    <source>
        <dbReference type="Google" id="ProtNLM"/>
    </source>
</evidence>
<dbReference type="EMBL" id="MU404356">
    <property type="protein sequence ID" value="KAI1611570.1"/>
    <property type="molecule type" value="Genomic_DNA"/>
</dbReference>
<name>A0AAN6DVH3_9EURO</name>
<reference evidence="2" key="1">
    <citation type="journal article" date="2022" name="bioRxiv">
        <title>Deciphering the potential niche of two novel black yeast fungi from a biological soil crust based on their genomes, phenotypes, and melanin regulation.</title>
        <authorList>
            <consortium name="DOE Joint Genome Institute"/>
            <person name="Carr E.C."/>
            <person name="Barton Q."/>
            <person name="Grambo S."/>
            <person name="Sullivan M."/>
            <person name="Renfro C.M."/>
            <person name="Kuo A."/>
            <person name="Pangilinan J."/>
            <person name="Lipzen A."/>
            <person name="Keymanesh K."/>
            <person name="Savage E."/>
            <person name="Barry K."/>
            <person name="Grigoriev I.V."/>
            <person name="Riekhof W.R."/>
            <person name="Harris S.S."/>
        </authorList>
    </citation>
    <scope>NUCLEOTIDE SEQUENCE</scope>
    <source>
        <strain evidence="2">JF 03-4F</strain>
    </source>
</reference>
<protein>
    <recommendedName>
        <fullName evidence="4">Transglycosylase SLT domain-containing protein</fullName>
    </recommendedName>
</protein>
<accession>A0AAN6DVH3</accession>
<keyword evidence="1" id="KW-0732">Signal</keyword>
<sequence>MHTSILITALVVSRYVCAATIQNNHIERDVSAISVDIAEMFSAKINSTIPLASPTDGLLYVPDRYLMYSGNPDSWPTMDSWLSFEKMWSRNEPFIGQSCANNVESNTADETATILAGIHAIATSSGVDRRYILAVMLQESDGCVRVPTTVSQAPVPISNRGLFQSYNCTGTCNDNGKLKTPCPSTRIIQMMVDGVVSLDTDDSYGRTGNGLVQAFNHMNGTTKAARYYRAARW</sequence>
<keyword evidence="3" id="KW-1185">Reference proteome</keyword>
<evidence type="ECO:0000313" key="3">
    <source>
        <dbReference type="Proteomes" id="UP001203852"/>
    </source>
</evidence>
<gene>
    <name evidence="2" type="ORF">EDD36DRAFT_292693</name>
</gene>
<organism evidence="2 3">
    <name type="scientific">Exophiala viscosa</name>
    <dbReference type="NCBI Taxonomy" id="2486360"/>
    <lineage>
        <taxon>Eukaryota</taxon>
        <taxon>Fungi</taxon>
        <taxon>Dikarya</taxon>
        <taxon>Ascomycota</taxon>
        <taxon>Pezizomycotina</taxon>
        <taxon>Eurotiomycetes</taxon>
        <taxon>Chaetothyriomycetidae</taxon>
        <taxon>Chaetothyriales</taxon>
        <taxon>Herpotrichiellaceae</taxon>
        <taxon>Exophiala</taxon>
    </lineage>
</organism>
<evidence type="ECO:0000256" key="1">
    <source>
        <dbReference type="SAM" id="SignalP"/>
    </source>
</evidence>
<comment type="caution">
    <text evidence="2">The sequence shown here is derived from an EMBL/GenBank/DDBJ whole genome shotgun (WGS) entry which is preliminary data.</text>
</comment>
<feature type="signal peptide" evidence="1">
    <location>
        <begin position="1"/>
        <end position="18"/>
    </location>
</feature>